<dbReference type="AlphaFoldDB" id="A0A3B1B921"/>
<dbReference type="Pfam" id="PF14450">
    <property type="entry name" value="FtsA"/>
    <property type="match status" value="2"/>
</dbReference>
<evidence type="ECO:0000256" key="2">
    <source>
        <dbReference type="ARBA" id="ARBA00022618"/>
    </source>
</evidence>
<dbReference type="InterPro" id="IPR003494">
    <property type="entry name" value="SHS2_FtsA"/>
</dbReference>
<reference evidence="6" key="1">
    <citation type="submission" date="2018-06" db="EMBL/GenBank/DDBJ databases">
        <authorList>
            <person name="Zhirakovskaya E."/>
        </authorList>
    </citation>
    <scope>NUCLEOTIDE SEQUENCE</scope>
</reference>
<dbReference type="PANTHER" id="PTHR32432">
    <property type="entry name" value="CELL DIVISION PROTEIN FTSA-RELATED"/>
    <property type="match status" value="1"/>
</dbReference>
<keyword evidence="3" id="KW-0472">Membrane</keyword>
<evidence type="ECO:0000256" key="4">
    <source>
        <dbReference type="ARBA" id="ARBA00023306"/>
    </source>
</evidence>
<dbReference type="GO" id="GO:0032153">
    <property type="term" value="C:cell division site"/>
    <property type="evidence" value="ECO:0007669"/>
    <property type="project" value="TreeGrafter"/>
</dbReference>
<dbReference type="SMART" id="SM00842">
    <property type="entry name" value="FtsA"/>
    <property type="match status" value="1"/>
</dbReference>
<dbReference type="PIRSF" id="PIRSF003101">
    <property type="entry name" value="FtsA"/>
    <property type="match status" value="1"/>
</dbReference>
<dbReference type="CDD" id="cd24048">
    <property type="entry name" value="ASKHA_NBD_FtsA"/>
    <property type="match status" value="1"/>
</dbReference>
<keyword evidence="4" id="KW-0131">Cell cycle</keyword>
<keyword evidence="1" id="KW-1003">Cell membrane</keyword>
<dbReference type="Gene3D" id="3.30.420.40">
    <property type="match status" value="2"/>
</dbReference>
<name>A0A3B1B921_9ZZZZ</name>
<dbReference type="SUPFAM" id="SSF53067">
    <property type="entry name" value="Actin-like ATPase domain"/>
    <property type="match status" value="2"/>
</dbReference>
<keyword evidence="2 6" id="KW-0132">Cell division</keyword>
<dbReference type="GO" id="GO:0009898">
    <property type="term" value="C:cytoplasmic side of plasma membrane"/>
    <property type="evidence" value="ECO:0007669"/>
    <property type="project" value="TreeGrafter"/>
</dbReference>
<accession>A0A3B1B921</accession>
<gene>
    <name evidence="6" type="ORF">MNBD_NITROSPINAE04-1708</name>
</gene>
<evidence type="ECO:0000256" key="3">
    <source>
        <dbReference type="ARBA" id="ARBA00023136"/>
    </source>
</evidence>
<organism evidence="6">
    <name type="scientific">hydrothermal vent metagenome</name>
    <dbReference type="NCBI Taxonomy" id="652676"/>
    <lineage>
        <taxon>unclassified sequences</taxon>
        <taxon>metagenomes</taxon>
        <taxon>ecological metagenomes</taxon>
    </lineage>
</organism>
<proteinExistence type="inferred from homology"/>
<feature type="domain" description="SHS2" evidence="5">
    <location>
        <begin position="8"/>
        <end position="193"/>
    </location>
</feature>
<protein>
    <submittedName>
        <fullName evidence="6">Cell division protein FtsA</fullName>
    </submittedName>
</protein>
<dbReference type="GO" id="GO:0051301">
    <property type="term" value="P:cell division"/>
    <property type="evidence" value="ECO:0007669"/>
    <property type="project" value="UniProtKB-KW"/>
</dbReference>
<dbReference type="HAMAP" id="MF_02033">
    <property type="entry name" value="FtsA"/>
    <property type="match status" value="1"/>
</dbReference>
<sequence>MAKDKQIIVGLDIGTTKICCVVAEAGQEGVEIIGLGTYPSRGLRKGVVVNIESTVESIKNAVEEAELMAGLEIESVYVGIAGGHIKGFNSHGVIAVKSNEVTQTDVDRVIEAAKAVNIPMDREVIHVLSQDYIVDDQDGIDAPVGMNGVRLEAKVHIITGAVTSAQNIIRSVNRAGLEVDDIVVEQLASSEAVLDQDEKELGVGLIDMGGGTSDIAIFMNGSIKSTAVVAIGGNHLTNDVAIGLRTPNHEAEKIKKMYGCATTAMISEDEVIEVPGVGGRDARQLSRRVLADIIEPRVAEMFSLIKREIELTGFTDKKKVASGLVLTGGASIMEGMPEMAEAIFDMPIRRGTPKGVKGLMDLVNSPLYATAVGLVLFGYKDLLSGRIHKLRGRNMFDKVLGRMKEWVKEFF</sequence>
<dbReference type="Gene3D" id="3.30.1490.110">
    <property type="match status" value="1"/>
</dbReference>
<dbReference type="EMBL" id="UOGA01000006">
    <property type="protein sequence ID" value="VAX14729.1"/>
    <property type="molecule type" value="Genomic_DNA"/>
</dbReference>
<dbReference type="FunFam" id="3.30.1490.110:FF:000001">
    <property type="entry name" value="Cell division protein FtsA"/>
    <property type="match status" value="1"/>
</dbReference>
<dbReference type="NCBIfam" id="TIGR01174">
    <property type="entry name" value="ftsA"/>
    <property type="match status" value="1"/>
</dbReference>
<dbReference type="InterPro" id="IPR050696">
    <property type="entry name" value="FtsA/MreB"/>
</dbReference>
<dbReference type="PANTHER" id="PTHR32432:SF4">
    <property type="entry name" value="CELL DIVISION PROTEIN FTSA"/>
    <property type="match status" value="1"/>
</dbReference>
<evidence type="ECO:0000256" key="1">
    <source>
        <dbReference type="ARBA" id="ARBA00022475"/>
    </source>
</evidence>
<evidence type="ECO:0000259" key="5">
    <source>
        <dbReference type="SMART" id="SM00842"/>
    </source>
</evidence>
<dbReference type="InterPro" id="IPR043129">
    <property type="entry name" value="ATPase_NBD"/>
</dbReference>
<dbReference type="InterPro" id="IPR020823">
    <property type="entry name" value="Cell_div_FtsA"/>
</dbReference>
<evidence type="ECO:0000313" key="6">
    <source>
        <dbReference type="EMBL" id="VAX14729.1"/>
    </source>
</evidence>
<dbReference type="Pfam" id="PF02491">
    <property type="entry name" value="SHS2_FTSA"/>
    <property type="match status" value="1"/>
</dbReference>